<keyword evidence="3" id="KW-1185">Reference proteome</keyword>
<accession>A0AA35XAF8</accession>
<gene>
    <name evidence="2" type="ORF">GBAR_LOCUS28187</name>
</gene>
<comment type="caution">
    <text evidence="2">The sequence shown here is derived from an EMBL/GenBank/DDBJ whole genome shotgun (WGS) entry which is preliminary data.</text>
</comment>
<organism evidence="2 3">
    <name type="scientific">Geodia barretti</name>
    <name type="common">Barrett's horny sponge</name>
    <dbReference type="NCBI Taxonomy" id="519541"/>
    <lineage>
        <taxon>Eukaryota</taxon>
        <taxon>Metazoa</taxon>
        <taxon>Porifera</taxon>
        <taxon>Demospongiae</taxon>
        <taxon>Heteroscleromorpha</taxon>
        <taxon>Tetractinellida</taxon>
        <taxon>Astrophorina</taxon>
        <taxon>Geodiidae</taxon>
        <taxon>Geodia</taxon>
    </lineage>
</organism>
<proteinExistence type="predicted"/>
<feature type="signal peptide" evidence="1">
    <location>
        <begin position="1"/>
        <end position="25"/>
    </location>
</feature>
<dbReference type="AlphaFoldDB" id="A0AA35XAF8"/>
<dbReference type="EMBL" id="CASHTH010003940">
    <property type="protein sequence ID" value="CAI8051488.1"/>
    <property type="molecule type" value="Genomic_DNA"/>
</dbReference>
<sequence length="59" mass="6798">MMNVKICNLLLAVSLCYEFCPKIAATFTAMVDQTVDDPLFLVEDPEQTFFKDVMNFRDD</sequence>
<feature type="non-terminal residue" evidence="2">
    <location>
        <position position="59"/>
    </location>
</feature>
<evidence type="ECO:0000256" key="1">
    <source>
        <dbReference type="SAM" id="SignalP"/>
    </source>
</evidence>
<reference evidence="2" key="1">
    <citation type="submission" date="2023-03" db="EMBL/GenBank/DDBJ databases">
        <authorList>
            <person name="Steffen K."/>
            <person name="Cardenas P."/>
        </authorList>
    </citation>
    <scope>NUCLEOTIDE SEQUENCE</scope>
</reference>
<feature type="chain" id="PRO_5041435071" evidence="1">
    <location>
        <begin position="26"/>
        <end position="59"/>
    </location>
</feature>
<evidence type="ECO:0000313" key="2">
    <source>
        <dbReference type="EMBL" id="CAI8051488.1"/>
    </source>
</evidence>
<dbReference type="Proteomes" id="UP001174909">
    <property type="component" value="Unassembled WGS sequence"/>
</dbReference>
<keyword evidence="1" id="KW-0732">Signal</keyword>
<name>A0AA35XAF8_GEOBA</name>
<evidence type="ECO:0000313" key="3">
    <source>
        <dbReference type="Proteomes" id="UP001174909"/>
    </source>
</evidence>
<protein>
    <submittedName>
        <fullName evidence="2">Uncharacterized protein</fullName>
    </submittedName>
</protein>